<keyword evidence="2" id="KW-0812">Transmembrane</keyword>
<gene>
    <name evidence="3" type="ORF">RAJCM14343_0828</name>
</gene>
<dbReference type="Proteomes" id="UP000325466">
    <property type="component" value="Unassembled WGS sequence"/>
</dbReference>
<feature type="region of interest" description="Disordered" evidence="1">
    <location>
        <begin position="16"/>
        <end position="56"/>
    </location>
</feature>
<keyword evidence="2" id="KW-1133">Transmembrane helix</keyword>
<evidence type="ECO:0000256" key="1">
    <source>
        <dbReference type="SAM" id="MobiDB-lite"/>
    </source>
</evidence>
<feature type="compositionally biased region" description="Basic residues" evidence="1">
    <location>
        <begin position="29"/>
        <end position="56"/>
    </location>
</feature>
<dbReference type="EMBL" id="BLAH01000026">
    <property type="protein sequence ID" value="GES35579.1"/>
    <property type="molecule type" value="Genomic_DNA"/>
</dbReference>
<feature type="transmembrane region" description="Helical" evidence="2">
    <location>
        <begin position="241"/>
        <end position="259"/>
    </location>
</feature>
<keyword evidence="2" id="KW-0472">Membrane</keyword>
<reference evidence="3 4" key="1">
    <citation type="journal article" date="2018" name="Biodegradation">
        <title>1,4-Dioxane degradation characteristics of Rhodococcus aetherivorans JCM 14343.</title>
        <authorList>
            <person name="Inoue D."/>
            <person name="Tsunoda T."/>
            <person name="Yamamoto N."/>
            <person name="Ike M."/>
            <person name="Sei K."/>
        </authorList>
    </citation>
    <scope>NUCLEOTIDE SEQUENCE [LARGE SCALE GENOMIC DNA]</scope>
    <source>
        <strain evidence="3 4">JCM 14343</strain>
    </source>
</reference>
<sequence length="270" mass="28662">MWASIGPFVVGCPPPPNLRHVARPGSGSARRRAGSGSARRRAAPAARRRAAPAARRRAAPARFAGVFTRPTLRRESRLFVIGSALFAAGSGGVLVLPAATSNLLYFVGSWFFTAAATVQLLLTHRPPAATRVDRYDWWSAAVQWAGTLAFNVSTGFALVAGLTASEERNLVWRPDAVGSVCFLVSSALAVVATTDTDALWDPHARNWRSTWLNMLGSLAFGASAVGAHIDPAGETLAPRLADLGTFVGAVCFLVAALWMRPADPPEPHRT</sequence>
<feature type="transmembrane region" description="Helical" evidence="2">
    <location>
        <begin position="211"/>
        <end position="229"/>
    </location>
</feature>
<organism evidence="3 4">
    <name type="scientific">Rhodococcus aetherivorans</name>
    <dbReference type="NCBI Taxonomy" id="191292"/>
    <lineage>
        <taxon>Bacteria</taxon>
        <taxon>Bacillati</taxon>
        <taxon>Actinomycetota</taxon>
        <taxon>Actinomycetes</taxon>
        <taxon>Mycobacteriales</taxon>
        <taxon>Nocardiaceae</taxon>
        <taxon>Rhodococcus</taxon>
    </lineage>
</organism>
<keyword evidence="4" id="KW-1185">Reference proteome</keyword>
<proteinExistence type="predicted"/>
<feature type="transmembrane region" description="Helical" evidence="2">
    <location>
        <begin position="176"/>
        <end position="199"/>
    </location>
</feature>
<evidence type="ECO:0000313" key="3">
    <source>
        <dbReference type="EMBL" id="GES35579.1"/>
    </source>
</evidence>
<accession>A0ABQ0YGF5</accession>
<feature type="transmembrane region" description="Helical" evidence="2">
    <location>
        <begin position="78"/>
        <end position="97"/>
    </location>
</feature>
<evidence type="ECO:0000313" key="4">
    <source>
        <dbReference type="Proteomes" id="UP000325466"/>
    </source>
</evidence>
<evidence type="ECO:0000256" key="2">
    <source>
        <dbReference type="SAM" id="Phobius"/>
    </source>
</evidence>
<comment type="caution">
    <text evidence="3">The sequence shown here is derived from an EMBL/GenBank/DDBJ whole genome shotgun (WGS) entry which is preliminary data.</text>
</comment>
<feature type="transmembrane region" description="Helical" evidence="2">
    <location>
        <begin position="144"/>
        <end position="164"/>
    </location>
</feature>
<protein>
    <submittedName>
        <fullName evidence="3">Possible NADH-ubiquinone</fullName>
    </submittedName>
</protein>
<name>A0ABQ0YGF5_9NOCA</name>